<dbReference type="PROSITE" id="PS01359">
    <property type="entry name" value="ZF_PHD_1"/>
    <property type="match status" value="1"/>
</dbReference>
<comment type="subcellular location">
    <subcellularLocation>
        <location evidence="1">Nucleus</location>
    </subcellularLocation>
</comment>
<feature type="region of interest" description="Disordered" evidence="7">
    <location>
        <begin position="360"/>
        <end position="388"/>
    </location>
</feature>
<evidence type="ECO:0000256" key="2">
    <source>
        <dbReference type="ARBA" id="ARBA00022723"/>
    </source>
</evidence>
<feature type="region of interest" description="Disordered" evidence="7">
    <location>
        <begin position="21"/>
        <end position="70"/>
    </location>
</feature>
<dbReference type="InterPro" id="IPR011011">
    <property type="entry name" value="Znf_FYVE_PHD"/>
</dbReference>
<feature type="region of interest" description="Disordered" evidence="7">
    <location>
        <begin position="405"/>
        <end position="425"/>
    </location>
</feature>
<keyword evidence="4" id="KW-0862">Zinc</keyword>
<feature type="compositionally biased region" description="Polar residues" evidence="7">
    <location>
        <begin position="42"/>
        <end position="56"/>
    </location>
</feature>
<evidence type="ECO:0000256" key="7">
    <source>
        <dbReference type="SAM" id="MobiDB-lite"/>
    </source>
</evidence>
<dbReference type="InterPro" id="IPR001965">
    <property type="entry name" value="Znf_PHD"/>
</dbReference>
<dbReference type="GeneID" id="92033826"/>
<dbReference type="Proteomes" id="UP001360953">
    <property type="component" value="Unassembled WGS sequence"/>
</dbReference>
<dbReference type="PROSITE" id="PS50016">
    <property type="entry name" value="ZF_PHD_2"/>
    <property type="match status" value="1"/>
</dbReference>
<evidence type="ECO:0000256" key="5">
    <source>
        <dbReference type="ARBA" id="ARBA00023242"/>
    </source>
</evidence>
<keyword evidence="5" id="KW-0539">Nucleus</keyword>
<protein>
    <recommendedName>
        <fullName evidence="8">PHD-type domain-containing protein</fullName>
    </recommendedName>
</protein>
<dbReference type="InterPro" id="IPR019786">
    <property type="entry name" value="Zinc_finger_PHD-type_CS"/>
</dbReference>
<reference evidence="9 10" key="1">
    <citation type="submission" date="2024-04" db="EMBL/GenBank/DDBJ databases">
        <title>Phyllosticta paracitricarpa is synonymous to the EU quarantine fungus P. citricarpa based on phylogenomic analyses.</title>
        <authorList>
            <consortium name="Lawrence Berkeley National Laboratory"/>
            <person name="Van ingen-buijs V.A."/>
            <person name="Van westerhoven A.C."/>
            <person name="Haridas S."/>
            <person name="Skiadas P."/>
            <person name="Martin F."/>
            <person name="Groenewald J.Z."/>
            <person name="Crous P.W."/>
            <person name="Seidl M.F."/>
        </authorList>
    </citation>
    <scope>NUCLEOTIDE SEQUENCE [LARGE SCALE GENOMIC DNA]</scope>
    <source>
        <strain evidence="9 10">CPC 17464</strain>
    </source>
</reference>
<comment type="caution">
    <text evidence="9">The sequence shown here is derived from an EMBL/GenBank/DDBJ whole genome shotgun (WGS) entry which is preliminary data.</text>
</comment>
<feature type="compositionally biased region" description="Basic residues" evidence="7">
    <location>
        <begin position="165"/>
        <end position="182"/>
    </location>
</feature>
<evidence type="ECO:0000256" key="1">
    <source>
        <dbReference type="ARBA" id="ARBA00004123"/>
    </source>
</evidence>
<sequence length="513" mass="53695">MSLEQPSCASSTANAASNISIAPATLTNGQMPPDSKAPATPTPQTSSNTTLATNKPASILANMPSLPSGFSASTEEILRRVSANAAAHAGTPGYEAAREQVLKNYVTSASITSSVPTGRGRGRPPKALSYIGNSASVRAESATRVMEGSATPASAASTASAKVKSNGRRKGRPAGKGAKRKRAESSESEDDSEISLSYTPLPTKTKSGRNVTKPTQFTPVLPPPPTGPRKKRTRRPRETSVCKVCQRGHSPSSNMIVFCDGCNSGYHQYCHQPPIEKEVIKVAEKEWFCGKCAESRTKKPNAIPDASQLVAGPELTREEKKAYFDTLSPSKLGELLLRAIDLSPSLPLFPPNARSLIPSAVNSKTKSTPSSQIALDTTNPSDISSTNKASFSANSLLPITTATLTSSNDAAPPVQSPGTPSSGSLLPNVSKVESEAAAAAAAAAADLGDPYNDGYDTDPPAHYPKPGQGLARTLRPESEDLQWLEDDNMDVYSHMYGGDQGLLNGFGADGAMV</sequence>
<feature type="region of interest" description="Disordered" evidence="7">
    <location>
        <begin position="112"/>
        <end position="131"/>
    </location>
</feature>
<accession>A0ABR1LJ16</accession>
<feature type="domain" description="PHD-type" evidence="8">
    <location>
        <begin position="239"/>
        <end position="295"/>
    </location>
</feature>
<dbReference type="InterPro" id="IPR019787">
    <property type="entry name" value="Znf_PHD-finger"/>
</dbReference>
<feature type="compositionally biased region" description="Low complexity" evidence="7">
    <location>
        <begin position="416"/>
        <end position="425"/>
    </location>
</feature>
<gene>
    <name evidence="9" type="ORF">J3D65DRAFT_631553</name>
</gene>
<evidence type="ECO:0000259" key="8">
    <source>
        <dbReference type="PROSITE" id="PS50016"/>
    </source>
</evidence>
<organism evidence="9 10">
    <name type="scientific">Phyllosticta citribraziliensis</name>
    <dbReference type="NCBI Taxonomy" id="989973"/>
    <lineage>
        <taxon>Eukaryota</taxon>
        <taxon>Fungi</taxon>
        <taxon>Dikarya</taxon>
        <taxon>Ascomycota</taxon>
        <taxon>Pezizomycotina</taxon>
        <taxon>Dothideomycetes</taxon>
        <taxon>Dothideomycetes incertae sedis</taxon>
        <taxon>Botryosphaeriales</taxon>
        <taxon>Phyllostictaceae</taxon>
        <taxon>Phyllosticta</taxon>
    </lineage>
</organism>
<feature type="region of interest" description="Disordered" evidence="7">
    <location>
        <begin position="449"/>
        <end position="472"/>
    </location>
</feature>
<dbReference type="EMBL" id="JBBPEH010000009">
    <property type="protein sequence ID" value="KAK7533850.1"/>
    <property type="molecule type" value="Genomic_DNA"/>
</dbReference>
<evidence type="ECO:0000256" key="3">
    <source>
        <dbReference type="ARBA" id="ARBA00022771"/>
    </source>
</evidence>
<evidence type="ECO:0000313" key="10">
    <source>
        <dbReference type="Proteomes" id="UP001360953"/>
    </source>
</evidence>
<dbReference type="CDD" id="cd15502">
    <property type="entry name" value="PHD_Phf1p_Phf2p_like"/>
    <property type="match status" value="1"/>
</dbReference>
<dbReference type="Pfam" id="PF00628">
    <property type="entry name" value="PHD"/>
    <property type="match status" value="1"/>
</dbReference>
<dbReference type="SMART" id="SM00249">
    <property type="entry name" value="PHD"/>
    <property type="match status" value="1"/>
</dbReference>
<keyword evidence="3 6" id="KW-0863">Zinc-finger</keyword>
<feature type="compositionally biased region" description="Polar residues" evidence="7">
    <location>
        <begin position="194"/>
        <end position="212"/>
    </location>
</feature>
<dbReference type="Gene3D" id="3.30.40.10">
    <property type="entry name" value="Zinc/RING finger domain, C3HC4 (zinc finger)"/>
    <property type="match status" value="1"/>
</dbReference>
<dbReference type="InterPro" id="IPR013083">
    <property type="entry name" value="Znf_RING/FYVE/PHD"/>
</dbReference>
<evidence type="ECO:0000256" key="6">
    <source>
        <dbReference type="PROSITE-ProRule" id="PRU00146"/>
    </source>
</evidence>
<evidence type="ECO:0000313" key="9">
    <source>
        <dbReference type="EMBL" id="KAK7533850.1"/>
    </source>
</evidence>
<feature type="compositionally biased region" description="Low complexity" evidence="7">
    <location>
        <begin position="149"/>
        <end position="161"/>
    </location>
</feature>
<dbReference type="SUPFAM" id="SSF57903">
    <property type="entry name" value="FYVE/PHD zinc finger"/>
    <property type="match status" value="1"/>
</dbReference>
<dbReference type="PANTHER" id="PTHR12628:SF10">
    <property type="entry name" value="HOMEOBOX DOMAIN-CONTAINING PROTEIN"/>
    <property type="match status" value="1"/>
</dbReference>
<name>A0ABR1LJ16_9PEZI</name>
<proteinExistence type="predicted"/>
<keyword evidence="2" id="KW-0479">Metal-binding</keyword>
<evidence type="ECO:0000256" key="4">
    <source>
        <dbReference type="ARBA" id="ARBA00022833"/>
    </source>
</evidence>
<dbReference type="PANTHER" id="PTHR12628">
    <property type="entry name" value="POLYCOMB-LIKE TRANSCRIPTION FACTOR"/>
    <property type="match status" value="1"/>
</dbReference>
<dbReference type="RefSeq" id="XP_066652889.1">
    <property type="nucleotide sequence ID" value="XM_066800920.1"/>
</dbReference>
<feature type="region of interest" description="Disordered" evidence="7">
    <location>
        <begin position="142"/>
        <end position="239"/>
    </location>
</feature>
<keyword evidence="10" id="KW-1185">Reference proteome</keyword>